<feature type="domain" description="Asl1-like glycosyl hydrolase catalytic" evidence="2">
    <location>
        <begin position="41"/>
        <end position="233"/>
    </location>
</feature>
<dbReference type="InterPro" id="IPR017853">
    <property type="entry name" value="GH"/>
</dbReference>
<sequence length="317" mass="33994">MKSIAAFVTVALTLASSSLAAPALKRKGPGKRGLCWPFYNSPLDPGKLNDGQGTVNLIYDYETFLPPSSNGNGGLNFIGMQRCLDCDSSPISQLAARQQQNGFSTLFTLNEPDINGITPQQAADWYKQNINPLPIKKALPAVTASQNPGQGLDWLQQMLDACAGQCFFDYINLVSSHFGVFSRMLSAEPPPQHHYGASFDQFKAHVEDANTRFGKPIVITEFALQAPATQADQCVFPSLSFSTHETNSTVFSGSHTTNKPLPSSTPLPSSRCTSPFVATSPSLFTKNDANGANFVGTGSTLYNDDGSISAVGQLMLQ</sequence>
<dbReference type="Gene3D" id="3.20.20.80">
    <property type="entry name" value="Glycosidases"/>
    <property type="match status" value="1"/>
</dbReference>
<dbReference type="GO" id="GO:0071966">
    <property type="term" value="P:fungal-type cell wall polysaccharide metabolic process"/>
    <property type="evidence" value="ECO:0007669"/>
    <property type="project" value="TreeGrafter"/>
</dbReference>
<comment type="caution">
    <text evidence="3">The sequence shown here is derived from an EMBL/GenBank/DDBJ whole genome shotgun (WGS) entry which is preliminary data.</text>
</comment>
<keyword evidence="1" id="KW-0732">Signal</keyword>
<keyword evidence="4" id="KW-1185">Reference proteome</keyword>
<evidence type="ECO:0000313" key="3">
    <source>
        <dbReference type="EMBL" id="KAF7354049.1"/>
    </source>
</evidence>
<dbReference type="InterPro" id="IPR053183">
    <property type="entry name" value="ASL1"/>
</dbReference>
<protein>
    <submittedName>
        <fullName evidence="3">Glyco-hydro-cc domain-containing protein</fullName>
    </submittedName>
</protein>
<feature type="signal peptide" evidence="1">
    <location>
        <begin position="1"/>
        <end position="20"/>
    </location>
</feature>
<reference evidence="3" key="1">
    <citation type="submission" date="2020-05" db="EMBL/GenBank/DDBJ databases">
        <title>Mycena genomes resolve the evolution of fungal bioluminescence.</title>
        <authorList>
            <person name="Tsai I.J."/>
        </authorList>
    </citation>
    <scope>NUCLEOTIDE SEQUENCE</scope>
    <source>
        <strain evidence="3">CCC161011</strain>
    </source>
</reference>
<gene>
    <name evidence="3" type="ORF">MVEN_01091800</name>
</gene>
<proteinExistence type="predicted"/>
<organism evidence="3 4">
    <name type="scientific">Mycena venus</name>
    <dbReference type="NCBI Taxonomy" id="2733690"/>
    <lineage>
        <taxon>Eukaryota</taxon>
        <taxon>Fungi</taxon>
        <taxon>Dikarya</taxon>
        <taxon>Basidiomycota</taxon>
        <taxon>Agaricomycotina</taxon>
        <taxon>Agaricomycetes</taxon>
        <taxon>Agaricomycetidae</taxon>
        <taxon>Agaricales</taxon>
        <taxon>Marasmiineae</taxon>
        <taxon>Mycenaceae</taxon>
        <taxon>Mycena</taxon>
    </lineage>
</organism>
<name>A0A8H6Y914_9AGAR</name>
<dbReference type="Proteomes" id="UP000620124">
    <property type="component" value="Unassembled WGS sequence"/>
</dbReference>
<evidence type="ECO:0000313" key="4">
    <source>
        <dbReference type="Proteomes" id="UP000620124"/>
    </source>
</evidence>
<evidence type="ECO:0000256" key="1">
    <source>
        <dbReference type="SAM" id="SignalP"/>
    </source>
</evidence>
<dbReference type="EMBL" id="JACAZI010000008">
    <property type="protein sequence ID" value="KAF7354049.1"/>
    <property type="molecule type" value="Genomic_DNA"/>
</dbReference>
<feature type="chain" id="PRO_5034705342" evidence="1">
    <location>
        <begin position="21"/>
        <end position="317"/>
    </location>
</feature>
<accession>A0A8H6Y914</accession>
<evidence type="ECO:0000259" key="2">
    <source>
        <dbReference type="Pfam" id="PF11790"/>
    </source>
</evidence>
<dbReference type="InterPro" id="IPR024655">
    <property type="entry name" value="Asl1_glyco_hydro_catalytic"/>
</dbReference>
<dbReference type="PANTHER" id="PTHR34154:SF3">
    <property type="entry name" value="ALKALI-SENSITIVE LINKAGE PROTEIN 1"/>
    <property type="match status" value="1"/>
</dbReference>
<dbReference type="Pfam" id="PF11790">
    <property type="entry name" value="Glyco_hydro_cc"/>
    <property type="match status" value="1"/>
</dbReference>
<dbReference type="SUPFAM" id="SSF51445">
    <property type="entry name" value="(Trans)glycosidases"/>
    <property type="match status" value="1"/>
</dbReference>
<dbReference type="GO" id="GO:0009277">
    <property type="term" value="C:fungal-type cell wall"/>
    <property type="evidence" value="ECO:0007669"/>
    <property type="project" value="TreeGrafter"/>
</dbReference>
<dbReference type="PANTHER" id="PTHR34154">
    <property type="entry name" value="ALKALI-SENSITIVE LINKAGE PROTEIN 1"/>
    <property type="match status" value="1"/>
</dbReference>
<dbReference type="AlphaFoldDB" id="A0A8H6Y914"/>
<dbReference type="OrthoDB" id="43654at2759"/>